<feature type="region of interest" description="Disordered" evidence="1">
    <location>
        <begin position="341"/>
        <end position="414"/>
    </location>
</feature>
<keyword evidence="3" id="KW-1185">Reference proteome</keyword>
<dbReference type="OrthoDB" id="2446499at2759"/>
<reference evidence="2" key="1">
    <citation type="submission" date="2021-06" db="EMBL/GenBank/DDBJ databases">
        <title>Genome Sequence of Mortierella hyaline Strain SCG-10, a Cold-Adapted, Nitrate-Reducing Fungus Isolated from Soil in Minnesota, USA.</title>
        <authorList>
            <person name="Aldossari N."/>
        </authorList>
    </citation>
    <scope>NUCLEOTIDE SEQUENCE</scope>
    <source>
        <strain evidence="2">SCG-10</strain>
    </source>
</reference>
<dbReference type="Proteomes" id="UP000707451">
    <property type="component" value="Unassembled WGS sequence"/>
</dbReference>
<feature type="compositionally biased region" description="Low complexity" evidence="1">
    <location>
        <begin position="28"/>
        <end position="39"/>
    </location>
</feature>
<feature type="region of interest" description="Disordered" evidence="1">
    <location>
        <begin position="206"/>
        <end position="227"/>
    </location>
</feature>
<feature type="compositionally biased region" description="Acidic residues" evidence="1">
    <location>
        <begin position="373"/>
        <end position="383"/>
    </location>
</feature>
<feature type="compositionally biased region" description="Low complexity" evidence="1">
    <location>
        <begin position="446"/>
        <end position="462"/>
    </location>
</feature>
<organism evidence="2 3">
    <name type="scientific">Linnemannia hyalina</name>
    <dbReference type="NCBI Taxonomy" id="64524"/>
    <lineage>
        <taxon>Eukaryota</taxon>
        <taxon>Fungi</taxon>
        <taxon>Fungi incertae sedis</taxon>
        <taxon>Mucoromycota</taxon>
        <taxon>Mortierellomycotina</taxon>
        <taxon>Mortierellomycetes</taxon>
        <taxon>Mortierellales</taxon>
        <taxon>Mortierellaceae</taxon>
        <taxon>Linnemannia</taxon>
    </lineage>
</organism>
<feature type="region of interest" description="Disordered" evidence="1">
    <location>
        <begin position="1"/>
        <end position="67"/>
    </location>
</feature>
<dbReference type="EMBL" id="JAHRHY010000019">
    <property type="protein sequence ID" value="KAG9062464.1"/>
    <property type="molecule type" value="Genomic_DNA"/>
</dbReference>
<evidence type="ECO:0000313" key="2">
    <source>
        <dbReference type="EMBL" id="KAG9062464.1"/>
    </source>
</evidence>
<feature type="region of interest" description="Disordered" evidence="1">
    <location>
        <begin position="264"/>
        <end position="315"/>
    </location>
</feature>
<accession>A0A9P7XKW6</accession>
<evidence type="ECO:0000256" key="1">
    <source>
        <dbReference type="SAM" id="MobiDB-lite"/>
    </source>
</evidence>
<feature type="compositionally biased region" description="Pro residues" evidence="1">
    <location>
        <begin position="40"/>
        <end position="56"/>
    </location>
</feature>
<feature type="compositionally biased region" description="Polar residues" evidence="1">
    <location>
        <begin position="264"/>
        <end position="290"/>
    </location>
</feature>
<comment type="caution">
    <text evidence="2">The sequence shown here is derived from an EMBL/GenBank/DDBJ whole genome shotgun (WGS) entry which is preliminary data.</text>
</comment>
<gene>
    <name evidence="2" type="ORF">KI688_005379</name>
</gene>
<sequence>MLQRTGSGSAPSGDTAIPPSAVISASVPLPTASSSSAGGLPPPSLSPSQTPSPPLPSAIQLPQILSPSPRPTKIKTFSISYQLPLPSGHPQKSLVSSSPVSPIPAKDISLSMITDYPYPSYTRKACEECFGLGYVQRICQECLRDRHRQQSRRRMKHTSLPNAWNQFGTKIKEQLFSHSSTTMAAAVSSNATTVLETPAAATTATIATTTGTNGNASSTSPPFSSSMFFPLQRRNTSANARTGEITLPTATTAKSGIAGLSLKNKWQSQQRSKSMVSLPLTTNPPSLSGHSSSPTTPTAVVPTSSSSSVPSTALTGTASLSSASNAMIAMTGTTTIITAGSGAGMGLRPVGDSECEGTESTDWRNLNSSSDTTSEEGDNDDADVDGREGKGKKVIGNGESTINNSNNNNSQLIPTTTVRKSFKATVMGALKLPNLNLFQGHLRSTTTSTTTLSNNTNNNNDNSRSRRMVKGAGISGSMNHSDRVSGGFNSFSKLAPTRDRQTAIDGYFEPINEKTDVEQRLQSEMSGYIPSSNQDMTDATAMQSDAPLYHAVPASPAPFSNSDEDSLWSYEERKLHDDDFYQDFGGAQTVPVLNTKLKNATCSNSVRSGKKIGVTFCKDPSKVFSGSIRMQSILFARNIAQLASTTELTGKRSSDHAATWDEIEHTLKGAYRGLCPKQA</sequence>
<proteinExistence type="predicted"/>
<feature type="compositionally biased region" description="Polar residues" evidence="1">
    <location>
        <begin position="1"/>
        <end position="12"/>
    </location>
</feature>
<protein>
    <submittedName>
        <fullName evidence="2">Uncharacterized protein</fullName>
    </submittedName>
</protein>
<evidence type="ECO:0000313" key="3">
    <source>
        <dbReference type="Proteomes" id="UP000707451"/>
    </source>
</evidence>
<feature type="compositionally biased region" description="Polar residues" evidence="1">
    <location>
        <begin position="360"/>
        <end position="372"/>
    </location>
</feature>
<feature type="compositionally biased region" description="Low complexity" evidence="1">
    <location>
        <begin position="291"/>
        <end position="315"/>
    </location>
</feature>
<name>A0A9P7XKW6_9FUNG</name>
<feature type="region of interest" description="Disordered" evidence="1">
    <location>
        <begin position="446"/>
        <end position="467"/>
    </location>
</feature>
<dbReference type="AlphaFoldDB" id="A0A9P7XKW6"/>